<gene>
    <name evidence="7" type="ORF">OXD698_LOCUS31649</name>
</gene>
<evidence type="ECO:0000259" key="6">
    <source>
        <dbReference type="Pfam" id="PF00520"/>
    </source>
</evidence>
<feature type="transmembrane region" description="Helical" evidence="5">
    <location>
        <begin position="215"/>
        <end position="235"/>
    </location>
</feature>
<comment type="subcellular location">
    <subcellularLocation>
        <location evidence="1">Membrane</location>
        <topology evidence="1">Multi-pass membrane protein</topology>
    </subcellularLocation>
</comment>
<dbReference type="PANTHER" id="PTHR13800:SF12">
    <property type="entry name" value="TRANSIENT RECEPTOR POTENTIAL CATION CHANNEL SUBFAMILY M MEMBER-LIKE 2"/>
    <property type="match status" value="1"/>
</dbReference>
<feature type="transmembrane region" description="Helical" evidence="5">
    <location>
        <begin position="100"/>
        <end position="117"/>
    </location>
</feature>
<dbReference type="InterPro" id="IPR050927">
    <property type="entry name" value="TRPM"/>
</dbReference>
<dbReference type="PANTHER" id="PTHR13800">
    <property type="entry name" value="TRANSIENT RECEPTOR POTENTIAL CATION CHANNEL, SUBFAMILY M, MEMBER 6"/>
    <property type="match status" value="1"/>
</dbReference>
<evidence type="ECO:0000256" key="3">
    <source>
        <dbReference type="ARBA" id="ARBA00022989"/>
    </source>
</evidence>
<evidence type="ECO:0000256" key="2">
    <source>
        <dbReference type="ARBA" id="ARBA00022692"/>
    </source>
</evidence>
<sequence>MLASTASSFGHATTGIQAKDQKDFFKYIFSIKNKLSRPRVKYQVHFLFYIIFLCLLSYLVLFVKPSLIELNEEMAFSWENGSCVHDNAAFCSRPKSFTNSWSILQLIINIWVFMFALEEFRQAKFFKTKDNGIKQTLLLYLDESWNKLDALCVIMYVVSIILESYNTRTTLNASRAFLALDVVLWFIRLLILLMIDRTVGPMLLMIQAMLNDMVTFFSIFFVFTSAYGVASFSLLKNGQLPLDFAVFRKVFHAAYWHVFGQMNDLDDVKEIHSIECIQKWTHYGNFIEYAILTPLLPPLNLLSTGNYELKPFNPELSSEQMLNLRRREALAYESDVFEQATKERQSDVNQQEKLDLQLRQLRKMISHVKLTCEASTIDD</sequence>
<reference evidence="7" key="1">
    <citation type="submission" date="2021-02" db="EMBL/GenBank/DDBJ databases">
        <authorList>
            <person name="Nowell W R."/>
        </authorList>
    </citation>
    <scope>NUCLEOTIDE SEQUENCE</scope>
</reference>
<name>A0A819RBP8_9BILA</name>
<dbReference type="AlphaFoldDB" id="A0A819RBP8"/>
<evidence type="ECO:0000256" key="4">
    <source>
        <dbReference type="ARBA" id="ARBA00023136"/>
    </source>
</evidence>
<keyword evidence="2 5" id="KW-0812">Transmembrane</keyword>
<evidence type="ECO:0000313" key="7">
    <source>
        <dbReference type="EMBL" id="CAF4036789.1"/>
    </source>
</evidence>
<dbReference type="GO" id="GO:0099604">
    <property type="term" value="F:ligand-gated calcium channel activity"/>
    <property type="evidence" value="ECO:0007669"/>
    <property type="project" value="TreeGrafter"/>
</dbReference>
<dbReference type="Proteomes" id="UP000663844">
    <property type="component" value="Unassembled WGS sequence"/>
</dbReference>
<feature type="transmembrane region" description="Helical" evidence="5">
    <location>
        <begin position="42"/>
        <end position="63"/>
    </location>
</feature>
<protein>
    <recommendedName>
        <fullName evidence="6">Ion transport domain-containing protein</fullName>
    </recommendedName>
</protein>
<feature type="domain" description="Ion transport" evidence="6">
    <location>
        <begin position="46"/>
        <end position="258"/>
    </location>
</feature>
<dbReference type="EMBL" id="CAJOAZ010003950">
    <property type="protein sequence ID" value="CAF4036789.1"/>
    <property type="molecule type" value="Genomic_DNA"/>
</dbReference>
<dbReference type="Pfam" id="PF00520">
    <property type="entry name" value="Ion_trans"/>
    <property type="match status" value="1"/>
</dbReference>
<comment type="caution">
    <text evidence="7">The sequence shown here is derived from an EMBL/GenBank/DDBJ whole genome shotgun (WGS) entry which is preliminary data.</text>
</comment>
<proteinExistence type="predicted"/>
<keyword evidence="4 5" id="KW-0472">Membrane</keyword>
<feature type="transmembrane region" description="Helical" evidence="5">
    <location>
        <begin position="177"/>
        <end position="195"/>
    </location>
</feature>
<keyword evidence="3 5" id="KW-1133">Transmembrane helix</keyword>
<dbReference type="GO" id="GO:0005886">
    <property type="term" value="C:plasma membrane"/>
    <property type="evidence" value="ECO:0007669"/>
    <property type="project" value="TreeGrafter"/>
</dbReference>
<dbReference type="InterPro" id="IPR005821">
    <property type="entry name" value="Ion_trans_dom"/>
</dbReference>
<evidence type="ECO:0000313" key="8">
    <source>
        <dbReference type="Proteomes" id="UP000663844"/>
    </source>
</evidence>
<evidence type="ECO:0000256" key="1">
    <source>
        <dbReference type="ARBA" id="ARBA00004141"/>
    </source>
</evidence>
<organism evidence="7 8">
    <name type="scientific">Adineta steineri</name>
    <dbReference type="NCBI Taxonomy" id="433720"/>
    <lineage>
        <taxon>Eukaryota</taxon>
        <taxon>Metazoa</taxon>
        <taxon>Spiralia</taxon>
        <taxon>Gnathifera</taxon>
        <taxon>Rotifera</taxon>
        <taxon>Eurotatoria</taxon>
        <taxon>Bdelloidea</taxon>
        <taxon>Adinetida</taxon>
        <taxon>Adinetidae</taxon>
        <taxon>Adineta</taxon>
    </lineage>
</organism>
<accession>A0A819RBP8</accession>
<evidence type="ECO:0000256" key="5">
    <source>
        <dbReference type="SAM" id="Phobius"/>
    </source>
</evidence>